<evidence type="ECO:0000313" key="9">
    <source>
        <dbReference type="Proteomes" id="UP000319728"/>
    </source>
</evidence>
<dbReference type="PROSITE" id="PS51755">
    <property type="entry name" value="OMPR_PHOB"/>
    <property type="match status" value="1"/>
</dbReference>
<sequence length="332" mass="36027">MLRRPATVVRFRLLGPLTITDEGRRVRLDGNRPRAVLALLLLNANSLVPVDQIIDAVWGDRPPRTVRTQVQGQISVIRRCLRGLPGVEVRTHSTGYLLRADPGGIDVAVFRHLARQGRALAATGRRDAAAEAYRSALRLHIGPPLGDVDAPFAVTEAARLAEERIGVKSELIGLDLADGRHHELIPKLTAMVERHPLHEPLWRHLVVALHRAGRRSEAVSCYRRARMLLRDELGLDPGPELSLAYQALLRAEPPVPAAPPVPAGPAPIDAGRAGAGLAETLLRLDEIERMLRDIRRHLIDGGEPAARLGSATTPPADRLNSDGAAPHPEVAA</sequence>
<feature type="domain" description="OmpR/PhoB-type" evidence="7">
    <location>
        <begin position="1"/>
        <end position="100"/>
    </location>
</feature>
<dbReference type="InterPro" id="IPR016032">
    <property type="entry name" value="Sig_transdc_resp-reg_C-effctor"/>
</dbReference>
<dbReference type="GO" id="GO:0006355">
    <property type="term" value="P:regulation of DNA-templated transcription"/>
    <property type="evidence" value="ECO:0007669"/>
    <property type="project" value="InterPro"/>
</dbReference>
<dbReference type="SUPFAM" id="SSF48452">
    <property type="entry name" value="TPR-like"/>
    <property type="match status" value="1"/>
</dbReference>
<dbReference type="SMART" id="SM01043">
    <property type="entry name" value="BTAD"/>
    <property type="match status" value="1"/>
</dbReference>
<dbReference type="Proteomes" id="UP000319728">
    <property type="component" value="Unassembled WGS sequence"/>
</dbReference>
<feature type="region of interest" description="Disordered" evidence="6">
    <location>
        <begin position="304"/>
        <end position="332"/>
    </location>
</feature>
<name>A0A562W9A4_9ACTN</name>
<dbReference type="SMART" id="SM00862">
    <property type="entry name" value="Trans_reg_C"/>
    <property type="match status" value="1"/>
</dbReference>
<comment type="similarity">
    <text evidence="1">Belongs to the AfsR/DnrI/RedD regulatory family.</text>
</comment>
<gene>
    <name evidence="8" type="ORF">JD81_00272</name>
</gene>
<keyword evidence="3 5" id="KW-0238">DNA-binding</keyword>
<dbReference type="PANTHER" id="PTHR35807">
    <property type="entry name" value="TRANSCRIPTIONAL REGULATOR REDD-RELATED"/>
    <property type="match status" value="1"/>
</dbReference>
<keyword evidence="4" id="KW-0804">Transcription</keyword>
<dbReference type="InterPro" id="IPR036388">
    <property type="entry name" value="WH-like_DNA-bd_sf"/>
</dbReference>
<evidence type="ECO:0000256" key="1">
    <source>
        <dbReference type="ARBA" id="ARBA00005820"/>
    </source>
</evidence>
<comment type="caution">
    <text evidence="8">The sequence shown here is derived from an EMBL/GenBank/DDBJ whole genome shotgun (WGS) entry which is preliminary data.</text>
</comment>
<keyword evidence="9" id="KW-1185">Reference proteome</keyword>
<evidence type="ECO:0000256" key="5">
    <source>
        <dbReference type="PROSITE-ProRule" id="PRU01091"/>
    </source>
</evidence>
<dbReference type="Pfam" id="PF03704">
    <property type="entry name" value="BTAD"/>
    <property type="match status" value="1"/>
</dbReference>
<dbReference type="Gene3D" id="1.25.40.10">
    <property type="entry name" value="Tetratricopeptide repeat domain"/>
    <property type="match status" value="1"/>
</dbReference>
<dbReference type="InterPro" id="IPR051677">
    <property type="entry name" value="AfsR-DnrI-RedD_regulator"/>
</dbReference>
<dbReference type="EMBL" id="VLLP01000001">
    <property type="protein sequence ID" value="TWJ26792.1"/>
    <property type="molecule type" value="Genomic_DNA"/>
</dbReference>
<dbReference type="GO" id="GO:0000160">
    <property type="term" value="P:phosphorelay signal transduction system"/>
    <property type="evidence" value="ECO:0007669"/>
    <property type="project" value="InterPro"/>
</dbReference>
<organism evidence="8 9">
    <name type="scientific">Micromonospora sagamiensis</name>
    <dbReference type="NCBI Taxonomy" id="47875"/>
    <lineage>
        <taxon>Bacteria</taxon>
        <taxon>Bacillati</taxon>
        <taxon>Actinomycetota</taxon>
        <taxon>Actinomycetes</taxon>
        <taxon>Micromonosporales</taxon>
        <taxon>Micromonosporaceae</taxon>
        <taxon>Micromonospora</taxon>
    </lineage>
</organism>
<proteinExistence type="inferred from homology"/>
<evidence type="ECO:0000256" key="4">
    <source>
        <dbReference type="ARBA" id="ARBA00023163"/>
    </source>
</evidence>
<dbReference type="CDD" id="cd15831">
    <property type="entry name" value="BTAD"/>
    <property type="match status" value="1"/>
</dbReference>
<evidence type="ECO:0000256" key="2">
    <source>
        <dbReference type="ARBA" id="ARBA00023015"/>
    </source>
</evidence>
<protein>
    <submittedName>
        <fullName evidence="8">DNA-binding SARP family transcriptional activator</fullName>
    </submittedName>
</protein>
<reference evidence="8 9" key="1">
    <citation type="submission" date="2019-07" db="EMBL/GenBank/DDBJ databases">
        <title>R&amp;d 2014.</title>
        <authorList>
            <person name="Klenk H.-P."/>
        </authorList>
    </citation>
    <scope>NUCLEOTIDE SEQUENCE [LARGE SCALE GENOMIC DNA]</scope>
    <source>
        <strain evidence="8 9">DSM 43912</strain>
    </source>
</reference>
<dbReference type="InterPro" id="IPR011990">
    <property type="entry name" value="TPR-like_helical_dom_sf"/>
</dbReference>
<evidence type="ECO:0000259" key="7">
    <source>
        <dbReference type="PROSITE" id="PS51755"/>
    </source>
</evidence>
<dbReference type="PANTHER" id="PTHR35807:SF1">
    <property type="entry name" value="TRANSCRIPTIONAL REGULATOR REDD"/>
    <property type="match status" value="1"/>
</dbReference>
<dbReference type="AlphaFoldDB" id="A0A562W9A4"/>
<dbReference type="Gene3D" id="1.10.10.10">
    <property type="entry name" value="Winged helix-like DNA-binding domain superfamily/Winged helix DNA-binding domain"/>
    <property type="match status" value="1"/>
</dbReference>
<keyword evidence="2" id="KW-0805">Transcription regulation</keyword>
<dbReference type="InterPro" id="IPR001867">
    <property type="entry name" value="OmpR/PhoB-type_DNA-bd"/>
</dbReference>
<evidence type="ECO:0000313" key="8">
    <source>
        <dbReference type="EMBL" id="TWJ26792.1"/>
    </source>
</evidence>
<evidence type="ECO:0000256" key="3">
    <source>
        <dbReference type="ARBA" id="ARBA00023125"/>
    </source>
</evidence>
<dbReference type="InterPro" id="IPR005158">
    <property type="entry name" value="BTAD"/>
</dbReference>
<feature type="DNA-binding region" description="OmpR/PhoB-type" evidence="5">
    <location>
        <begin position="1"/>
        <end position="100"/>
    </location>
</feature>
<evidence type="ECO:0000256" key="6">
    <source>
        <dbReference type="SAM" id="MobiDB-lite"/>
    </source>
</evidence>
<dbReference type="SUPFAM" id="SSF46894">
    <property type="entry name" value="C-terminal effector domain of the bipartite response regulators"/>
    <property type="match status" value="1"/>
</dbReference>
<accession>A0A562W9A4</accession>
<dbReference type="GO" id="GO:0003677">
    <property type="term" value="F:DNA binding"/>
    <property type="evidence" value="ECO:0007669"/>
    <property type="project" value="UniProtKB-UniRule"/>
</dbReference>